<feature type="region of interest" description="Disordered" evidence="1">
    <location>
        <begin position="1"/>
        <end position="30"/>
    </location>
</feature>
<keyword evidence="3" id="KW-1185">Reference proteome</keyword>
<evidence type="ECO:0000256" key="1">
    <source>
        <dbReference type="SAM" id="MobiDB-lite"/>
    </source>
</evidence>
<organism evidence="2 3">
    <name type="scientific">Staphylotrichum longicolle</name>
    <dbReference type="NCBI Taxonomy" id="669026"/>
    <lineage>
        <taxon>Eukaryota</taxon>
        <taxon>Fungi</taxon>
        <taxon>Dikarya</taxon>
        <taxon>Ascomycota</taxon>
        <taxon>Pezizomycotina</taxon>
        <taxon>Sordariomycetes</taxon>
        <taxon>Sordariomycetidae</taxon>
        <taxon>Sordariales</taxon>
        <taxon>Chaetomiaceae</taxon>
        <taxon>Staphylotrichum</taxon>
    </lineage>
</organism>
<gene>
    <name evidence="2" type="ORF">NEMBOFW57_010873</name>
</gene>
<evidence type="ECO:0000313" key="3">
    <source>
        <dbReference type="Proteomes" id="UP001197093"/>
    </source>
</evidence>
<feature type="compositionally biased region" description="Basic and acidic residues" evidence="1">
    <location>
        <begin position="17"/>
        <end position="26"/>
    </location>
</feature>
<evidence type="ECO:0000313" key="2">
    <source>
        <dbReference type="EMBL" id="KAG7284498.1"/>
    </source>
</evidence>
<feature type="compositionally biased region" description="Gly residues" evidence="1">
    <location>
        <begin position="7"/>
        <end position="16"/>
    </location>
</feature>
<dbReference type="AlphaFoldDB" id="A0AAD4ESE4"/>
<accession>A0AAD4ESE4</accession>
<proteinExistence type="predicted"/>
<dbReference type="Proteomes" id="UP001197093">
    <property type="component" value="Unassembled WGS sequence"/>
</dbReference>
<reference evidence="2" key="1">
    <citation type="submission" date="2023-02" db="EMBL/GenBank/DDBJ databases">
        <authorList>
            <person name="Palmer J.M."/>
        </authorList>
    </citation>
    <scope>NUCLEOTIDE SEQUENCE</scope>
    <source>
        <strain evidence="2">FW57</strain>
    </source>
</reference>
<name>A0AAD4ESE4_9PEZI</name>
<dbReference type="EMBL" id="JAHCVI010000006">
    <property type="protein sequence ID" value="KAG7284498.1"/>
    <property type="molecule type" value="Genomic_DNA"/>
</dbReference>
<sequence length="112" mass="11717">MSLAAGALGGGGGGRRPGGDHNEDRSANNARLHAGIKRIVAYYKDNSTLISPAIPRTPNQRAKRAVLAPTFSALVRSFSSLLDVAQANRTPGRLAFAPVRRATLATLLLSSP</sequence>
<protein>
    <submittedName>
        <fullName evidence="2">Uncharacterized protein</fullName>
    </submittedName>
</protein>
<comment type="caution">
    <text evidence="2">The sequence shown here is derived from an EMBL/GenBank/DDBJ whole genome shotgun (WGS) entry which is preliminary data.</text>
</comment>